<dbReference type="HOGENOM" id="CLU_003728_2_4_3"/>
<feature type="chain" id="PRO_5004664140" evidence="4">
    <location>
        <begin position="23"/>
        <end position="386"/>
    </location>
</feature>
<dbReference type="STRING" id="1183438.GKIL_1668"/>
<dbReference type="InterPro" id="IPR050498">
    <property type="entry name" value="Ycf3"/>
</dbReference>
<evidence type="ECO:0000313" key="5">
    <source>
        <dbReference type="EMBL" id="AGY57914.1"/>
    </source>
</evidence>
<keyword evidence="6" id="KW-1185">Reference proteome</keyword>
<evidence type="ECO:0000256" key="3">
    <source>
        <dbReference type="PROSITE-ProRule" id="PRU00339"/>
    </source>
</evidence>
<proteinExistence type="predicted"/>
<keyword evidence="2 3" id="KW-0802">TPR repeat</keyword>
<dbReference type="InterPro" id="IPR011990">
    <property type="entry name" value="TPR-like_helical_dom_sf"/>
</dbReference>
<dbReference type="PANTHER" id="PTHR44858">
    <property type="entry name" value="TETRATRICOPEPTIDE REPEAT PROTEIN 6"/>
    <property type="match status" value="1"/>
</dbReference>
<dbReference type="GO" id="GO:0046813">
    <property type="term" value="P:receptor-mediated virion attachment to host cell"/>
    <property type="evidence" value="ECO:0007669"/>
    <property type="project" value="TreeGrafter"/>
</dbReference>
<dbReference type="SMART" id="SM00028">
    <property type="entry name" value="TPR"/>
    <property type="match status" value="8"/>
</dbReference>
<dbReference type="Pfam" id="PF13414">
    <property type="entry name" value="TPR_11"/>
    <property type="match status" value="1"/>
</dbReference>
<dbReference type="InterPro" id="IPR019734">
    <property type="entry name" value="TPR_rpt"/>
</dbReference>
<protein>
    <submittedName>
        <fullName evidence="5">TPR repeat protein</fullName>
    </submittedName>
</protein>
<dbReference type="PROSITE" id="PS50005">
    <property type="entry name" value="TPR"/>
    <property type="match status" value="2"/>
</dbReference>
<dbReference type="Pfam" id="PF00515">
    <property type="entry name" value="TPR_1"/>
    <property type="match status" value="1"/>
</dbReference>
<reference evidence="5 6" key="1">
    <citation type="journal article" date="2013" name="PLoS ONE">
        <title>Cultivation and Complete Genome Sequencing of Gloeobacter kilaueensis sp. nov., from a Lava Cave in Kilauea Caldera, Hawai'i.</title>
        <authorList>
            <person name="Saw J.H."/>
            <person name="Schatz M."/>
            <person name="Brown M.V."/>
            <person name="Kunkel D.D."/>
            <person name="Foster J.S."/>
            <person name="Shick H."/>
            <person name="Christensen S."/>
            <person name="Hou S."/>
            <person name="Wan X."/>
            <person name="Donachie S.P."/>
        </authorList>
    </citation>
    <scope>NUCLEOTIDE SEQUENCE [LARGE SCALE GENOMIC DNA]</scope>
    <source>
        <strain evidence="6">JS</strain>
    </source>
</reference>
<evidence type="ECO:0000256" key="2">
    <source>
        <dbReference type="ARBA" id="ARBA00022803"/>
    </source>
</evidence>
<dbReference type="PROSITE" id="PS50293">
    <property type="entry name" value="TPR_REGION"/>
    <property type="match status" value="1"/>
</dbReference>
<keyword evidence="1" id="KW-0677">Repeat</keyword>
<dbReference type="KEGG" id="glj:GKIL_1668"/>
<dbReference type="eggNOG" id="COG0457">
    <property type="taxonomic scope" value="Bacteria"/>
</dbReference>
<dbReference type="Proteomes" id="UP000017396">
    <property type="component" value="Chromosome"/>
</dbReference>
<gene>
    <name evidence="5" type="ORF">GKIL_1668</name>
</gene>
<keyword evidence="4" id="KW-0732">Signal</keyword>
<organism evidence="5 6">
    <name type="scientific">Gloeobacter kilaueensis (strain ATCC BAA-2537 / CCAP 1431/1 / ULC 316 / JS1)</name>
    <dbReference type="NCBI Taxonomy" id="1183438"/>
    <lineage>
        <taxon>Bacteria</taxon>
        <taxon>Bacillati</taxon>
        <taxon>Cyanobacteriota</taxon>
        <taxon>Cyanophyceae</taxon>
        <taxon>Gloeobacterales</taxon>
        <taxon>Gloeobacteraceae</taxon>
        <taxon>Gloeobacter</taxon>
    </lineage>
</organism>
<accession>U5QJY7</accession>
<dbReference type="OrthoDB" id="9815040at2"/>
<feature type="repeat" description="TPR" evidence="3">
    <location>
        <begin position="41"/>
        <end position="74"/>
    </location>
</feature>
<sequence length="386" mass="42935">MNMRSISWLALFFLLTPAAVLAQFPERPLLIAQDDQKRFEAQQLFNRANDKSSAGDFAGAINDYNRAIRLYPGYYQAFGGRAEARRKSGDLQGAIADYQQMVRIFPNDVGVYHNLGKLYFQLQDYPQVVVYTTEALNRNGDLKDVHQLRANALIRQGDFGRALEDFDAILGVRAPDVVNPDNPEVSTFSPDDAPVLARRALLYQRLGRYTEALADYNAALRLDPKLSYAYGWRASLRSVQGSNLSTLDDCDAAIKANAATALIYYIQGNARFNLGQKALATAAYEQAVALPFGSDAIPAEDLDYKARADARFNQKQLPESLADYDQALRFNPNYAEAYFKRGSLKLELADRTGALADLQKAQQLFAGRGDKFNADRAQALVAKLQT</sequence>
<dbReference type="Gene3D" id="1.25.40.10">
    <property type="entry name" value="Tetratricopeptide repeat domain"/>
    <property type="match status" value="4"/>
</dbReference>
<evidence type="ECO:0000256" key="4">
    <source>
        <dbReference type="SAM" id="SignalP"/>
    </source>
</evidence>
<feature type="signal peptide" evidence="4">
    <location>
        <begin position="1"/>
        <end position="22"/>
    </location>
</feature>
<dbReference type="PATRIC" id="fig|1183438.3.peg.1641"/>
<dbReference type="Pfam" id="PF13181">
    <property type="entry name" value="TPR_8"/>
    <property type="match status" value="1"/>
</dbReference>
<evidence type="ECO:0000313" key="6">
    <source>
        <dbReference type="Proteomes" id="UP000017396"/>
    </source>
</evidence>
<dbReference type="PANTHER" id="PTHR44858:SF1">
    <property type="entry name" value="UDP-N-ACETYLGLUCOSAMINE--PEPTIDE N-ACETYLGLUCOSAMINYLTRANSFERASE SPINDLY-RELATED"/>
    <property type="match status" value="1"/>
</dbReference>
<feature type="repeat" description="TPR" evidence="3">
    <location>
        <begin position="193"/>
        <end position="226"/>
    </location>
</feature>
<dbReference type="SUPFAM" id="SSF48452">
    <property type="entry name" value="TPR-like"/>
    <property type="match status" value="2"/>
</dbReference>
<dbReference type="Pfam" id="PF13432">
    <property type="entry name" value="TPR_16"/>
    <property type="match status" value="1"/>
</dbReference>
<evidence type="ECO:0000256" key="1">
    <source>
        <dbReference type="ARBA" id="ARBA00022737"/>
    </source>
</evidence>
<name>U5QJY7_GLOK1</name>
<dbReference type="AlphaFoldDB" id="U5QJY7"/>
<dbReference type="GO" id="GO:0009279">
    <property type="term" value="C:cell outer membrane"/>
    <property type="evidence" value="ECO:0007669"/>
    <property type="project" value="TreeGrafter"/>
</dbReference>
<dbReference type="EMBL" id="CP003587">
    <property type="protein sequence ID" value="AGY57914.1"/>
    <property type="molecule type" value="Genomic_DNA"/>
</dbReference>